<evidence type="ECO:0000313" key="3">
    <source>
        <dbReference type="Proteomes" id="UP000323886"/>
    </source>
</evidence>
<feature type="domain" description="Peptidoglycan binding-like" evidence="1">
    <location>
        <begin position="231"/>
        <end position="277"/>
    </location>
</feature>
<dbReference type="InterPro" id="IPR002477">
    <property type="entry name" value="Peptidoglycan-bd-like"/>
</dbReference>
<dbReference type="EMBL" id="VWPL01000004">
    <property type="protein sequence ID" value="KAA5602847.1"/>
    <property type="molecule type" value="Genomic_DNA"/>
</dbReference>
<feature type="domain" description="Peptidoglycan binding-like" evidence="1">
    <location>
        <begin position="155"/>
        <end position="209"/>
    </location>
</feature>
<evidence type="ECO:0000259" key="1">
    <source>
        <dbReference type="Pfam" id="PF01471"/>
    </source>
</evidence>
<dbReference type="Gene3D" id="1.10.101.10">
    <property type="entry name" value="PGBD-like superfamily/PGBD"/>
    <property type="match status" value="2"/>
</dbReference>
<dbReference type="InterPro" id="IPR036365">
    <property type="entry name" value="PGBD-like_sf"/>
</dbReference>
<dbReference type="SUPFAM" id="SSF47090">
    <property type="entry name" value="PGBD-like"/>
    <property type="match status" value="2"/>
</dbReference>
<protein>
    <submittedName>
        <fullName evidence="2">Peptidoglycan-binding protein</fullName>
    </submittedName>
</protein>
<dbReference type="Proteomes" id="UP000323886">
    <property type="component" value="Unassembled WGS sequence"/>
</dbReference>
<organism evidence="2 3">
    <name type="scientific">Blastochloris sulfoviridis</name>
    <dbReference type="NCBI Taxonomy" id="50712"/>
    <lineage>
        <taxon>Bacteria</taxon>
        <taxon>Pseudomonadati</taxon>
        <taxon>Pseudomonadota</taxon>
        <taxon>Alphaproteobacteria</taxon>
        <taxon>Hyphomicrobiales</taxon>
        <taxon>Blastochloridaceae</taxon>
        <taxon>Blastochloris</taxon>
    </lineage>
</organism>
<comment type="caution">
    <text evidence="2">The sequence shown here is derived from an EMBL/GenBank/DDBJ whole genome shotgun (WGS) entry which is preliminary data.</text>
</comment>
<gene>
    <name evidence="2" type="ORF">F1193_03135</name>
</gene>
<evidence type="ECO:0000313" key="2">
    <source>
        <dbReference type="EMBL" id="KAA5602847.1"/>
    </source>
</evidence>
<proteinExistence type="predicted"/>
<dbReference type="Pfam" id="PF01471">
    <property type="entry name" value="PG_binding_1"/>
    <property type="match status" value="2"/>
</dbReference>
<dbReference type="AlphaFoldDB" id="A0A5M6I4S4"/>
<sequence>MMPWPATRPGRFASVRSEMVEEGWGAPDEERTQRGVLRRVSEALGLRPADAVGLMVIAVASGAVAVNALMMQSGPHPAPIVAAVPKAEASKGAAGAESKGLESKLLDPKALVHKAAVGEATGALAPLPVARPAALNATAAVAPQAATPAARPRQQIIADLQRELQRHGLYDGTPDGVLGPKTEAAIRDIELALGWRESGEPTEALLAALKRADTKPPPPRPPLPVVDTRTVAVQRALARLGYGPVRPDGRPGGETRAAVQRFERDRNLPVTGEISDRLVRELASVSGMPIE</sequence>
<dbReference type="OrthoDB" id="9816507at2"/>
<dbReference type="InterPro" id="IPR036366">
    <property type="entry name" value="PGBDSf"/>
</dbReference>
<keyword evidence="3" id="KW-1185">Reference proteome</keyword>
<name>A0A5M6I4S4_9HYPH</name>
<accession>A0A5M6I4S4</accession>
<reference evidence="2 3" key="1">
    <citation type="submission" date="2019-09" db="EMBL/GenBank/DDBJ databases">
        <title>Draft Whole-Genome sequence of Blastochloris sulfoviridis DSM 729.</title>
        <authorList>
            <person name="Meyer T.E."/>
            <person name="Kyndt J.A."/>
        </authorList>
    </citation>
    <scope>NUCLEOTIDE SEQUENCE [LARGE SCALE GENOMIC DNA]</scope>
    <source>
        <strain evidence="2 3">DSM 729</strain>
    </source>
</reference>